<dbReference type="PROSITE" id="PS50846">
    <property type="entry name" value="HMA_2"/>
    <property type="match status" value="1"/>
</dbReference>
<dbReference type="PROSITE" id="PS01047">
    <property type="entry name" value="HMA_1"/>
    <property type="match status" value="1"/>
</dbReference>
<dbReference type="InterPro" id="IPR036163">
    <property type="entry name" value="HMA_dom_sf"/>
</dbReference>
<dbReference type="RefSeq" id="WP_130483539.1">
    <property type="nucleotide sequence ID" value="NZ_SGWV01000012.1"/>
</dbReference>
<accession>A0A4Q7LBI4</accession>
<dbReference type="Pfam" id="PF00403">
    <property type="entry name" value="HMA"/>
    <property type="match status" value="1"/>
</dbReference>
<dbReference type="AlphaFoldDB" id="A0A4Q7LBI4"/>
<feature type="domain" description="HMA" evidence="2">
    <location>
        <begin position="1"/>
        <end position="64"/>
    </location>
</feature>
<dbReference type="GO" id="GO:0046872">
    <property type="term" value="F:metal ion binding"/>
    <property type="evidence" value="ECO:0007669"/>
    <property type="project" value="UniProtKB-KW"/>
</dbReference>
<evidence type="ECO:0000256" key="1">
    <source>
        <dbReference type="ARBA" id="ARBA00022723"/>
    </source>
</evidence>
<keyword evidence="4" id="KW-1185">Reference proteome</keyword>
<evidence type="ECO:0000259" key="2">
    <source>
        <dbReference type="PROSITE" id="PS50846"/>
    </source>
</evidence>
<reference evidence="3 4" key="1">
    <citation type="submission" date="2019-02" db="EMBL/GenBank/DDBJ databases">
        <title>Genomic Encyclopedia of Type Strains, Phase IV (KMG-IV): sequencing the most valuable type-strain genomes for metagenomic binning, comparative biology and taxonomic classification.</title>
        <authorList>
            <person name="Goeker M."/>
        </authorList>
    </citation>
    <scope>NUCLEOTIDE SEQUENCE [LARGE SCALE GENOMIC DNA]</scope>
    <source>
        <strain evidence="3 4">DSM 10617</strain>
    </source>
</reference>
<comment type="caution">
    <text evidence="3">The sequence shown here is derived from an EMBL/GenBank/DDBJ whole genome shotgun (WGS) entry which is preliminary data.</text>
</comment>
<dbReference type="Gene3D" id="3.30.70.100">
    <property type="match status" value="1"/>
</dbReference>
<keyword evidence="1" id="KW-0479">Metal-binding</keyword>
<sequence length="92" mass="9498">MFTYQVNDMTCGHCVSAITKAVLAIDNGAKVDVDLAEHIVRIESANAADDTLRQAIQAAGYEPTAVKPTVGRPEAQRTGGCCCGTGAARCGA</sequence>
<gene>
    <name evidence="3" type="ORF">EV685_3726</name>
</gene>
<dbReference type="SUPFAM" id="SSF55008">
    <property type="entry name" value="HMA, heavy metal-associated domain"/>
    <property type="match status" value="1"/>
</dbReference>
<proteinExistence type="predicted"/>
<name>A0A4Q7LBI4_9BURK</name>
<organism evidence="3 4">
    <name type="scientific">Sphaerotilus mobilis</name>
    <dbReference type="NCBI Taxonomy" id="47994"/>
    <lineage>
        <taxon>Bacteria</taxon>
        <taxon>Pseudomonadati</taxon>
        <taxon>Pseudomonadota</taxon>
        <taxon>Betaproteobacteria</taxon>
        <taxon>Burkholderiales</taxon>
        <taxon>Sphaerotilaceae</taxon>
        <taxon>Sphaerotilus</taxon>
    </lineage>
</organism>
<evidence type="ECO:0000313" key="3">
    <source>
        <dbReference type="EMBL" id="RZS47517.1"/>
    </source>
</evidence>
<evidence type="ECO:0000313" key="4">
    <source>
        <dbReference type="Proteomes" id="UP000293433"/>
    </source>
</evidence>
<dbReference type="InterPro" id="IPR017969">
    <property type="entry name" value="Heavy-metal-associated_CS"/>
</dbReference>
<dbReference type="CDD" id="cd00371">
    <property type="entry name" value="HMA"/>
    <property type="match status" value="1"/>
</dbReference>
<dbReference type="InterPro" id="IPR006121">
    <property type="entry name" value="HMA_dom"/>
</dbReference>
<dbReference type="Proteomes" id="UP000293433">
    <property type="component" value="Unassembled WGS sequence"/>
</dbReference>
<dbReference type="EMBL" id="SGWV01000012">
    <property type="protein sequence ID" value="RZS47517.1"/>
    <property type="molecule type" value="Genomic_DNA"/>
</dbReference>
<protein>
    <submittedName>
        <fullName evidence="3">Copper chaperone</fullName>
    </submittedName>
</protein>
<dbReference type="OrthoDB" id="9813965at2"/>